<sequence>MTKDEQKTLGRLEEKMDNIYHLTEKNEAHLRDLNGTILDHAMKLQQHDSDRVRLDAKLTRRTDTNRQIILGVMGLVGAAATILIALVWRYLDLITHLISK</sequence>
<keyword evidence="1" id="KW-1133">Transmembrane helix</keyword>
<protein>
    <submittedName>
        <fullName evidence="2">Uncharacterized protein</fullName>
    </submittedName>
</protein>
<feature type="transmembrane region" description="Helical" evidence="1">
    <location>
        <begin position="68"/>
        <end position="91"/>
    </location>
</feature>
<dbReference type="EMBL" id="MT141552">
    <property type="protein sequence ID" value="QJA66261.1"/>
    <property type="molecule type" value="Genomic_DNA"/>
</dbReference>
<name>A0A6M3JBA2_9ZZZZ</name>
<keyword evidence="1" id="KW-0812">Transmembrane</keyword>
<evidence type="ECO:0000256" key="1">
    <source>
        <dbReference type="SAM" id="Phobius"/>
    </source>
</evidence>
<evidence type="ECO:0000313" key="2">
    <source>
        <dbReference type="EMBL" id="QJA66261.1"/>
    </source>
</evidence>
<reference evidence="2" key="1">
    <citation type="submission" date="2020-03" db="EMBL/GenBank/DDBJ databases">
        <title>The deep terrestrial virosphere.</title>
        <authorList>
            <person name="Holmfeldt K."/>
            <person name="Nilsson E."/>
            <person name="Simone D."/>
            <person name="Lopez-Fernandez M."/>
            <person name="Wu X."/>
            <person name="de Brujin I."/>
            <person name="Lundin D."/>
            <person name="Andersson A."/>
            <person name="Bertilsson S."/>
            <person name="Dopson M."/>
        </authorList>
    </citation>
    <scope>NUCLEOTIDE SEQUENCE</scope>
    <source>
        <strain evidence="2">MM415B00358</strain>
    </source>
</reference>
<keyword evidence="1" id="KW-0472">Membrane</keyword>
<organism evidence="2">
    <name type="scientific">viral metagenome</name>
    <dbReference type="NCBI Taxonomy" id="1070528"/>
    <lineage>
        <taxon>unclassified sequences</taxon>
        <taxon>metagenomes</taxon>
        <taxon>organismal metagenomes</taxon>
    </lineage>
</organism>
<accession>A0A6M3JBA2</accession>
<dbReference type="AlphaFoldDB" id="A0A6M3JBA2"/>
<proteinExistence type="predicted"/>
<gene>
    <name evidence="2" type="ORF">MM415B00358_0023</name>
</gene>